<name>A0A0L7M3R3_PLAF4</name>
<dbReference type="Proteomes" id="UP000054282">
    <property type="component" value="Unassembled WGS sequence"/>
</dbReference>
<proteinExistence type="predicted"/>
<protein>
    <submittedName>
        <fullName evidence="1">Uncharacterized protein</fullName>
    </submittedName>
</protein>
<dbReference type="AlphaFoldDB" id="A0A0L7M3R3"/>
<reference evidence="2" key="1">
    <citation type="submission" date="2006-09" db="EMBL/GenBank/DDBJ databases">
        <title>Annotation of Plasmodium falciparum Dd2.</title>
        <authorList>
            <consortium name="The Broad Institute Genome Sequencing Platform"/>
            <person name="Volkman S.K."/>
            <person name="Neafsey D.E."/>
            <person name="Dash A.P."/>
            <person name="Chitnis C.E."/>
            <person name="Hartl D.L."/>
            <person name="Young S.K."/>
            <person name="Zeng Q."/>
            <person name="Koehrsen M."/>
            <person name="Alvarado L."/>
            <person name="Berlin A."/>
            <person name="Borenstein D."/>
            <person name="Chapman S.B."/>
            <person name="Chen Z."/>
            <person name="Engels R."/>
            <person name="Freedman E."/>
            <person name="Gellesch M."/>
            <person name="Goldberg J."/>
            <person name="Griggs A."/>
            <person name="Gujja S."/>
            <person name="Heilman E.R."/>
            <person name="Heiman D.I."/>
            <person name="Howarth C."/>
            <person name="Jen D."/>
            <person name="Larson L."/>
            <person name="Mehta T."/>
            <person name="Neiman D."/>
            <person name="Park D."/>
            <person name="Pearson M."/>
            <person name="Roberts A."/>
            <person name="Saif S."/>
            <person name="Shea T."/>
            <person name="Shenoy N."/>
            <person name="Sisk P."/>
            <person name="Stolte C."/>
            <person name="Sykes S."/>
            <person name="Walk T."/>
            <person name="White J."/>
            <person name="Yandava C."/>
            <person name="Haas B."/>
            <person name="Henn M.R."/>
            <person name="Nusbaum C."/>
            <person name="Birren B."/>
        </authorList>
    </citation>
    <scope>NUCLEOTIDE SEQUENCE [LARGE SCALE GENOMIC DNA]</scope>
</reference>
<reference evidence="2" key="2">
    <citation type="submission" date="2006-09" db="EMBL/GenBank/DDBJ databases">
        <title>The genome sequence of Plasmodium falciparum Dd2.</title>
        <authorList>
            <consortium name="The Broad Institute Genome Sequencing Platform"/>
            <person name="Birren B."/>
            <person name="Lander E."/>
            <person name="Galagan J."/>
            <person name="Nusbaum C."/>
            <person name="Devon K."/>
            <person name="Henn M."/>
            <person name="Jaffe D."/>
            <person name="Butler J."/>
            <person name="Alvarez P."/>
            <person name="Gnerre S."/>
            <person name="Grabherr M."/>
            <person name="Kleber M."/>
            <person name="Mauceli E."/>
            <person name="Brockman W."/>
            <person name="MacCallum I.A."/>
            <person name="Rounsley S."/>
            <person name="Young S."/>
            <person name="LaButti K."/>
            <person name="Pushparaj V."/>
            <person name="DeCaprio D."/>
            <person name="Crawford M."/>
            <person name="Koehrsen M."/>
            <person name="Engels R."/>
            <person name="Montgomery P."/>
            <person name="Pearson M."/>
            <person name="Howarth C."/>
            <person name="Larson L."/>
            <person name="Luoma S."/>
            <person name="White J."/>
            <person name="Kodira C."/>
            <person name="Zeng Q."/>
            <person name="O'Leary S."/>
            <person name="Yandava C."/>
            <person name="Alvarado L."/>
            <person name="Wirth D."/>
            <person name="Volkman S."/>
            <person name="Hartl D."/>
        </authorList>
    </citation>
    <scope>NUCLEOTIDE SEQUENCE [LARGE SCALE GENOMIC DNA]</scope>
</reference>
<gene>
    <name evidence="1" type="ORF">PFDG_05534</name>
</gene>
<accession>A0A0L7M3R3</accession>
<evidence type="ECO:0000313" key="2">
    <source>
        <dbReference type="Proteomes" id="UP000054282"/>
    </source>
</evidence>
<evidence type="ECO:0000313" key="1">
    <source>
        <dbReference type="EMBL" id="KOB87502.1"/>
    </source>
</evidence>
<sequence length="147" mass="17747">MTYNNICNNSHKDVAISDTRYDLSLFYNVQDKCNEPGFFIKTNDTFSDINQLFKNYNYDQDCIKEREEGDQNGYIELNEKLINEKKLNDYDEKNTSYDNIIYLNNNKNKENTTLNKEYEWIQKYTHQMIVMKKISNCRHMMIYVIII</sequence>
<dbReference type="EMBL" id="DS016572">
    <property type="protein sequence ID" value="KOB87502.1"/>
    <property type="molecule type" value="Genomic_DNA"/>
</dbReference>
<dbReference type="KEGG" id="pfd:PFDG_05534"/>
<organism evidence="1 2">
    <name type="scientific">Plasmodium falciparum (isolate Dd2)</name>
    <dbReference type="NCBI Taxonomy" id="57267"/>
    <lineage>
        <taxon>Eukaryota</taxon>
        <taxon>Sar</taxon>
        <taxon>Alveolata</taxon>
        <taxon>Apicomplexa</taxon>
        <taxon>Aconoidasida</taxon>
        <taxon>Haemosporida</taxon>
        <taxon>Plasmodiidae</taxon>
        <taxon>Plasmodium</taxon>
        <taxon>Plasmodium (Laverania)</taxon>
    </lineage>
</organism>